<sequence length="225" mass="25355">MIIFLCTVTFFFLLFLIATKLLGKSALAQLTPHDFGAIIFLSYLAFGAIKIDNSWQAIMGMIVITCLHLFITKLSLLNKLNRFILGHPTLLIKHGNILFENLKESRYPIAELLSNLRVAGYPNVSEIEYAILEANGAISILPKRELAPLTPKDIHMDVEYAGLPIVVIVDEQIQYDNLKLIHKNENWLRKELKAKGFENIKNIAFASVQETDGSFTISLKNKKSP</sequence>
<evidence type="ECO:0000256" key="4">
    <source>
        <dbReference type="ARBA" id="ARBA00022692"/>
    </source>
</evidence>
<dbReference type="RefSeq" id="WP_033674072.1">
    <property type="nucleotide sequence ID" value="NZ_JOTM01000005.1"/>
</dbReference>
<reference evidence="9 10" key="1">
    <citation type="submission" date="2014-06" db="EMBL/GenBank/DDBJ databases">
        <title>Draft genome sequence of Bacillus gaemokensis JCM 15801 (MCCC 1A00707).</title>
        <authorList>
            <person name="Lai Q."/>
            <person name="Liu Y."/>
            <person name="Shao Z."/>
        </authorList>
    </citation>
    <scope>NUCLEOTIDE SEQUENCE [LARGE SCALE GENOMIC DNA]</scope>
    <source>
        <strain evidence="9 10">JCM 15801</strain>
    </source>
</reference>
<comment type="subcellular location">
    <subcellularLocation>
        <location evidence="1">Cell membrane</location>
        <topology evidence="1">Multi-pass membrane protein</topology>
    </subcellularLocation>
</comment>
<comment type="caution">
    <text evidence="9">The sequence shown here is derived from an EMBL/GenBank/DDBJ whole genome shotgun (WGS) entry which is preliminary data.</text>
</comment>
<protein>
    <recommendedName>
        <fullName evidence="8">YetF C-terminal domain-containing protein</fullName>
    </recommendedName>
</protein>
<keyword evidence="3" id="KW-1003">Cell membrane</keyword>
<keyword evidence="10" id="KW-1185">Reference proteome</keyword>
<evidence type="ECO:0000256" key="3">
    <source>
        <dbReference type="ARBA" id="ARBA00022475"/>
    </source>
</evidence>
<dbReference type="PANTHER" id="PTHR34582">
    <property type="entry name" value="UPF0702 TRANSMEMBRANE PROTEIN YCAP"/>
    <property type="match status" value="1"/>
</dbReference>
<dbReference type="EMBL" id="JOTM01000005">
    <property type="protein sequence ID" value="KEK24708.1"/>
    <property type="molecule type" value="Genomic_DNA"/>
</dbReference>
<keyword evidence="6 7" id="KW-0472">Membrane</keyword>
<name>A0A073KQN2_9BACI</name>
<evidence type="ECO:0000256" key="6">
    <source>
        <dbReference type="ARBA" id="ARBA00023136"/>
    </source>
</evidence>
<organism evidence="9 10">
    <name type="scientific">Bacillus gaemokensis</name>
    <dbReference type="NCBI Taxonomy" id="574375"/>
    <lineage>
        <taxon>Bacteria</taxon>
        <taxon>Bacillati</taxon>
        <taxon>Bacillota</taxon>
        <taxon>Bacilli</taxon>
        <taxon>Bacillales</taxon>
        <taxon>Bacillaceae</taxon>
        <taxon>Bacillus</taxon>
        <taxon>Bacillus cereus group</taxon>
    </lineage>
</organism>
<evidence type="ECO:0000313" key="10">
    <source>
        <dbReference type="Proteomes" id="UP000027778"/>
    </source>
</evidence>
<proteinExistence type="inferred from homology"/>
<accession>A0A073KQN2</accession>
<dbReference type="PANTHER" id="PTHR34582:SF5">
    <property type="entry name" value="UPF0702 TRANSMEMBRANE PROTEIN YETF"/>
    <property type="match status" value="1"/>
</dbReference>
<evidence type="ECO:0000256" key="5">
    <source>
        <dbReference type="ARBA" id="ARBA00022989"/>
    </source>
</evidence>
<feature type="transmembrane region" description="Helical" evidence="7">
    <location>
        <begin position="58"/>
        <end position="77"/>
    </location>
</feature>
<evidence type="ECO:0000259" key="8">
    <source>
        <dbReference type="Pfam" id="PF04239"/>
    </source>
</evidence>
<dbReference type="InterPro" id="IPR007353">
    <property type="entry name" value="DUF421"/>
</dbReference>
<evidence type="ECO:0000313" key="9">
    <source>
        <dbReference type="EMBL" id="KEK24708.1"/>
    </source>
</evidence>
<keyword evidence="4 7" id="KW-0812">Transmembrane</keyword>
<dbReference type="Pfam" id="PF04239">
    <property type="entry name" value="DUF421"/>
    <property type="match status" value="1"/>
</dbReference>
<dbReference type="STRING" id="574375.AZF08_09025"/>
<dbReference type="eggNOG" id="COG2323">
    <property type="taxonomic scope" value="Bacteria"/>
</dbReference>
<comment type="similarity">
    <text evidence="2">Belongs to the UPF0702 family.</text>
</comment>
<evidence type="ECO:0000256" key="2">
    <source>
        <dbReference type="ARBA" id="ARBA00006448"/>
    </source>
</evidence>
<dbReference type="OrthoDB" id="9778331at2"/>
<evidence type="ECO:0000256" key="1">
    <source>
        <dbReference type="ARBA" id="ARBA00004651"/>
    </source>
</evidence>
<dbReference type="AlphaFoldDB" id="A0A073KQN2"/>
<dbReference type="Gene3D" id="3.30.240.20">
    <property type="entry name" value="bsu07140 like domains"/>
    <property type="match status" value="2"/>
</dbReference>
<evidence type="ECO:0000256" key="7">
    <source>
        <dbReference type="SAM" id="Phobius"/>
    </source>
</evidence>
<dbReference type="Proteomes" id="UP000027778">
    <property type="component" value="Unassembled WGS sequence"/>
</dbReference>
<dbReference type="InterPro" id="IPR023090">
    <property type="entry name" value="UPF0702_alpha/beta_dom_sf"/>
</dbReference>
<keyword evidence="5 7" id="KW-1133">Transmembrane helix</keyword>
<gene>
    <name evidence="9" type="ORF">BAGA_23895</name>
</gene>
<dbReference type="GO" id="GO:0005886">
    <property type="term" value="C:plasma membrane"/>
    <property type="evidence" value="ECO:0007669"/>
    <property type="project" value="UniProtKB-SubCell"/>
</dbReference>
<feature type="domain" description="YetF C-terminal" evidence="8">
    <location>
        <begin position="78"/>
        <end position="208"/>
    </location>
</feature>